<keyword evidence="2" id="KW-1185">Reference proteome</keyword>
<dbReference type="EMBL" id="JBHTMB010000287">
    <property type="protein sequence ID" value="MFD1237399.1"/>
    <property type="molecule type" value="Genomic_DNA"/>
</dbReference>
<dbReference type="Proteomes" id="UP001597182">
    <property type="component" value="Unassembled WGS sequence"/>
</dbReference>
<gene>
    <name evidence="1" type="ORF">ACFQ34_29300</name>
</gene>
<sequence>MKITVLRTECANGRTCPQIAETEDGQLLFQGRMASSSGAEAVVRIPTTLTWGCDVSHLEAHGPDQVLVPGQRVTDLTVLDELRVPEWEIVVRAPRSVLPEVTATC</sequence>
<dbReference type="RefSeq" id="WP_341339791.1">
    <property type="nucleotide sequence ID" value="NZ_JBHTMB010000287.1"/>
</dbReference>
<proteinExistence type="predicted"/>
<organism evidence="1 2">
    <name type="scientific">Pseudonocardia benzenivorans</name>
    <dbReference type="NCBI Taxonomy" id="228005"/>
    <lineage>
        <taxon>Bacteria</taxon>
        <taxon>Bacillati</taxon>
        <taxon>Actinomycetota</taxon>
        <taxon>Actinomycetes</taxon>
        <taxon>Pseudonocardiales</taxon>
        <taxon>Pseudonocardiaceae</taxon>
        <taxon>Pseudonocardia</taxon>
    </lineage>
</organism>
<reference evidence="2" key="1">
    <citation type="journal article" date="2019" name="Int. J. Syst. Evol. Microbiol.">
        <title>The Global Catalogue of Microorganisms (GCM) 10K type strain sequencing project: providing services to taxonomists for standard genome sequencing and annotation.</title>
        <authorList>
            <consortium name="The Broad Institute Genomics Platform"/>
            <consortium name="The Broad Institute Genome Sequencing Center for Infectious Disease"/>
            <person name="Wu L."/>
            <person name="Ma J."/>
        </authorList>
    </citation>
    <scope>NUCLEOTIDE SEQUENCE [LARGE SCALE GENOMIC DNA]</scope>
    <source>
        <strain evidence="2">CCUG 49018</strain>
    </source>
</reference>
<accession>A0ABW3VQC3</accession>
<comment type="caution">
    <text evidence="1">The sequence shown here is derived from an EMBL/GenBank/DDBJ whole genome shotgun (WGS) entry which is preliminary data.</text>
</comment>
<protein>
    <submittedName>
        <fullName evidence="1">Uncharacterized protein</fullName>
    </submittedName>
</protein>
<evidence type="ECO:0000313" key="1">
    <source>
        <dbReference type="EMBL" id="MFD1237399.1"/>
    </source>
</evidence>
<evidence type="ECO:0000313" key="2">
    <source>
        <dbReference type="Proteomes" id="UP001597182"/>
    </source>
</evidence>
<name>A0ABW3VQC3_9PSEU</name>